<gene>
    <name evidence="2" type="ORF">Pla52o_07640</name>
</gene>
<keyword evidence="3" id="KW-1185">Reference proteome</keyword>
<accession>A0A5C6CRB5</accession>
<name>A0A5C6CRB5_9BACT</name>
<feature type="chain" id="PRO_5022955438" evidence="1">
    <location>
        <begin position="22"/>
        <end position="114"/>
    </location>
</feature>
<proteinExistence type="predicted"/>
<reference evidence="2 3" key="1">
    <citation type="submission" date="2019-02" db="EMBL/GenBank/DDBJ databases">
        <title>Deep-cultivation of Planctomycetes and their phenomic and genomic characterization uncovers novel biology.</title>
        <authorList>
            <person name="Wiegand S."/>
            <person name="Jogler M."/>
            <person name="Boedeker C."/>
            <person name="Pinto D."/>
            <person name="Vollmers J."/>
            <person name="Rivas-Marin E."/>
            <person name="Kohn T."/>
            <person name="Peeters S.H."/>
            <person name="Heuer A."/>
            <person name="Rast P."/>
            <person name="Oberbeckmann S."/>
            <person name="Bunk B."/>
            <person name="Jeske O."/>
            <person name="Meyerdierks A."/>
            <person name="Storesund J.E."/>
            <person name="Kallscheuer N."/>
            <person name="Luecker S."/>
            <person name="Lage O.M."/>
            <person name="Pohl T."/>
            <person name="Merkel B.J."/>
            <person name="Hornburger P."/>
            <person name="Mueller R.-W."/>
            <person name="Bruemmer F."/>
            <person name="Labrenz M."/>
            <person name="Spormann A.M."/>
            <person name="Op Den Camp H."/>
            <person name="Overmann J."/>
            <person name="Amann R."/>
            <person name="Jetten M.S.M."/>
            <person name="Mascher T."/>
            <person name="Medema M.H."/>
            <person name="Devos D.P."/>
            <person name="Kaster A.-K."/>
            <person name="Ovreas L."/>
            <person name="Rohde M."/>
            <person name="Galperin M.Y."/>
            <person name="Jogler C."/>
        </authorList>
    </citation>
    <scope>NUCLEOTIDE SEQUENCE [LARGE SCALE GENOMIC DNA]</scope>
    <source>
        <strain evidence="2 3">Pla52o</strain>
    </source>
</reference>
<comment type="caution">
    <text evidence="2">The sequence shown here is derived from an EMBL/GenBank/DDBJ whole genome shotgun (WGS) entry which is preliminary data.</text>
</comment>
<feature type="signal peptide" evidence="1">
    <location>
        <begin position="1"/>
        <end position="21"/>
    </location>
</feature>
<protein>
    <submittedName>
        <fullName evidence="2">Uncharacterized protein</fullName>
    </submittedName>
</protein>
<dbReference type="PROSITE" id="PS51257">
    <property type="entry name" value="PROKAR_LIPOPROTEIN"/>
    <property type="match status" value="1"/>
</dbReference>
<sequence precursor="true">MFRIATSLLLLPMLCGCNSQTPTTAPPTLTATVISYEPNAEWDHFEDGSFATYDHLRLKLDSEDSFSVAVSPDDLPDDSPLRRSGTRFTFTLTEPLDTDTHLAWGAFHNPTIID</sequence>
<dbReference type="AlphaFoldDB" id="A0A5C6CRB5"/>
<dbReference type="EMBL" id="SJPT01000001">
    <property type="protein sequence ID" value="TWU26908.1"/>
    <property type="molecule type" value="Genomic_DNA"/>
</dbReference>
<dbReference type="Proteomes" id="UP000316304">
    <property type="component" value="Unassembled WGS sequence"/>
</dbReference>
<evidence type="ECO:0000313" key="2">
    <source>
        <dbReference type="EMBL" id="TWU26908.1"/>
    </source>
</evidence>
<evidence type="ECO:0000313" key="3">
    <source>
        <dbReference type="Proteomes" id="UP000316304"/>
    </source>
</evidence>
<organism evidence="2 3">
    <name type="scientific">Novipirellula galeiformis</name>
    <dbReference type="NCBI Taxonomy" id="2528004"/>
    <lineage>
        <taxon>Bacteria</taxon>
        <taxon>Pseudomonadati</taxon>
        <taxon>Planctomycetota</taxon>
        <taxon>Planctomycetia</taxon>
        <taxon>Pirellulales</taxon>
        <taxon>Pirellulaceae</taxon>
        <taxon>Novipirellula</taxon>
    </lineage>
</organism>
<evidence type="ECO:0000256" key="1">
    <source>
        <dbReference type="SAM" id="SignalP"/>
    </source>
</evidence>
<keyword evidence="1" id="KW-0732">Signal</keyword>